<protein>
    <submittedName>
        <fullName evidence="2">Metal-dependent hydrolase</fullName>
    </submittedName>
</protein>
<reference evidence="3" key="1">
    <citation type="submission" date="2017-08" db="EMBL/GenBank/DDBJ databases">
        <title>Direct submision.</title>
        <authorList>
            <person name="Kim S.-J."/>
            <person name="Rhee S.-K."/>
        </authorList>
    </citation>
    <scope>NUCLEOTIDE SEQUENCE [LARGE SCALE GENOMIC DNA]</scope>
    <source>
        <strain evidence="3">GI5</strain>
    </source>
</reference>
<dbReference type="Proteomes" id="UP000235116">
    <property type="component" value="Chromosome"/>
</dbReference>
<proteinExistence type="predicted"/>
<evidence type="ECO:0000313" key="3">
    <source>
        <dbReference type="Proteomes" id="UP000235116"/>
    </source>
</evidence>
<sequence length="168" mass="19484">MTTEYKYLQGYPADLLAKVEPLIQANQLGDWLLQKYPAAHQVRSDAALYEYATDIKKDNLGKGLILSKVQYDNKIQVIKHALGQHHFISRAHGGKLKSVNEIRIASVFKVVPEAFLKMIVAHELAHFREKEHNKAFYKLCCHIEPNYHQYEFDLRLYLTHLDDHGAVW</sequence>
<dbReference type="KEGG" id="kak:Kalk_13410"/>
<evidence type="ECO:0000313" key="2">
    <source>
        <dbReference type="EMBL" id="AUM13359.1"/>
    </source>
</evidence>
<feature type="domain" description="YgjP-like metallopeptidase" evidence="1">
    <location>
        <begin position="97"/>
        <end position="154"/>
    </location>
</feature>
<dbReference type="Gene3D" id="3.30.2010.10">
    <property type="entry name" value="Metalloproteases ('zincins'), catalytic domain"/>
    <property type="match status" value="1"/>
</dbReference>
<dbReference type="GO" id="GO:0016787">
    <property type="term" value="F:hydrolase activity"/>
    <property type="evidence" value="ECO:0007669"/>
    <property type="project" value="UniProtKB-KW"/>
</dbReference>
<dbReference type="PANTHER" id="PTHR30399:SF1">
    <property type="entry name" value="UTP PYROPHOSPHATASE"/>
    <property type="match status" value="1"/>
</dbReference>
<gene>
    <name evidence="2" type="ORF">Kalk_13410</name>
</gene>
<organism evidence="2 3">
    <name type="scientific">Ketobacter alkanivorans</name>
    <dbReference type="NCBI Taxonomy" id="1917421"/>
    <lineage>
        <taxon>Bacteria</taxon>
        <taxon>Pseudomonadati</taxon>
        <taxon>Pseudomonadota</taxon>
        <taxon>Gammaproteobacteria</taxon>
        <taxon>Pseudomonadales</taxon>
        <taxon>Ketobacteraceae</taxon>
        <taxon>Ketobacter</taxon>
    </lineage>
</organism>
<keyword evidence="2" id="KW-0378">Hydrolase</keyword>
<dbReference type="AlphaFoldDB" id="A0A2K9LLX6"/>
<accession>A0A2K9LLX6</accession>
<name>A0A2K9LLX6_9GAMM</name>
<keyword evidence="3" id="KW-1185">Reference proteome</keyword>
<dbReference type="PANTHER" id="PTHR30399">
    <property type="entry name" value="UNCHARACTERIZED PROTEIN YGJP"/>
    <property type="match status" value="1"/>
</dbReference>
<dbReference type="EMBL" id="CP022684">
    <property type="protein sequence ID" value="AUM13359.1"/>
    <property type="molecule type" value="Genomic_DNA"/>
</dbReference>
<evidence type="ECO:0000259" key="1">
    <source>
        <dbReference type="Pfam" id="PF01863"/>
    </source>
</evidence>
<dbReference type="InterPro" id="IPR053136">
    <property type="entry name" value="UTP_pyrophosphatase-like"/>
</dbReference>
<dbReference type="InterPro" id="IPR002725">
    <property type="entry name" value="YgjP-like_metallopeptidase"/>
</dbReference>
<dbReference type="OrthoDB" id="9000630at2"/>
<dbReference type="Pfam" id="PF01863">
    <property type="entry name" value="YgjP-like"/>
    <property type="match status" value="1"/>
</dbReference>